<proteinExistence type="predicted"/>
<feature type="signal peptide" evidence="1">
    <location>
        <begin position="1"/>
        <end position="32"/>
    </location>
</feature>
<name>A0AAE0XVU7_9GAST</name>
<sequence>MDSYPSSPRSSFGTCWLLAGALVFGFLQQAFCLTHSHNTSFSSEENLEFRIYFSNAESTMAAGESPCKGNHLDGAVFSVSTDKTNLEPVLEAVRSYSGQLGLSQISNQTFLFWVEDSDSLGCDALFLQHTAGWDFTISG</sequence>
<evidence type="ECO:0000313" key="3">
    <source>
        <dbReference type="Proteomes" id="UP001283361"/>
    </source>
</evidence>
<reference evidence="2" key="1">
    <citation type="journal article" date="2023" name="G3 (Bethesda)">
        <title>A reference genome for the long-term kleptoplast-retaining sea slug Elysia crispata morphotype clarki.</title>
        <authorList>
            <person name="Eastman K.E."/>
            <person name="Pendleton A.L."/>
            <person name="Shaikh M.A."/>
            <person name="Suttiyut T."/>
            <person name="Ogas R."/>
            <person name="Tomko P."/>
            <person name="Gavelis G."/>
            <person name="Widhalm J.R."/>
            <person name="Wisecaver J.H."/>
        </authorList>
    </citation>
    <scope>NUCLEOTIDE SEQUENCE</scope>
    <source>
        <strain evidence="2">ECLA1</strain>
    </source>
</reference>
<organism evidence="2 3">
    <name type="scientific">Elysia crispata</name>
    <name type="common">lettuce slug</name>
    <dbReference type="NCBI Taxonomy" id="231223"/>
    <lineage>
        <taxon>Eukaryota</taxon>
        <taxon>Metazoa</taxon>
        <taxon>Spiralia</taxon>
        <taxon>Lophotrochozoa</taxon>
        <taxon>Mollusca</taxon>
        <taxon>Gastropoda</taxon>
        <taxon>Heterobranchia</taxon>
        <taxon>Euthyneura</taxon>
        <taxon>Panpulmonata</taxon>
        <taxon>Sacoglossa</taxon>
        <taxon>Placobranchoidea</taxon>
        <taxon>Plakobranchidae</taxon>
        <taxon>Elysia</taxon>
    </lineage>
</organism>
<feature type="chain" id="PRO_5041975789" evidence="1">
    <location>
        <begin position="33"/>
        <end position="139"/>
    </location>
</feature>
<evidence type="ECO:0000313" key="2">
    <source>
        <dbReference type="EMBL" id="KAK3718246.1"/>
    </source>
</evidence>
<keyword evidence="1" id="KW-0732">Signal</keyword>
<accession>A0AAE0XVU7</accession>
<protein>
    <submittedName>
        <fullName evidence="2">Uncharacterized protein</fullName>
    </submittedName>
</protein>
<dbReference type="AlphaFoldDB" id="A0AAE0XVU7"/>
<keyword evidence="3" id="KW-1185">Reference proteome</keyword>
<evidence type="ECO:0000256" key="1">
    <source>
        <dbReference type="SAM" id="SignalP"/>
    </source>
</evidence>
<gene>
    <name evidence="2" type="ORF">RRG08_023017</name>
</gene>
<comment type="caution">
    <text evidence="2">The sequence shown here is derived from an EMBL/GenBank/DDBJ whole genome shotgun (WGS) entry which is preliminary data.</text>
</comment>
<dbReference type="EMBL" id="JAWDGP010007444">
    <property type="protein sequence ID" value="KAK3718246.1"/>
    <property type="molecule type" value="Genomic_DNA"/>
</dbReference>
<dbReference type="Proteomes" id="UP001283361">
    <property type="component" value="Unassembled WGS sequence"/>
</dbReference>